<evidence type="ECO:0000256" key="1">
    <source>
        <dbReference type="SAM" id="MobiDB-lite"/>
    </source>
</evidence>
<reference evidence="2" key="1">
    <citation type="journal article" date="2014" name="Nat. Commun.">
        <title>The tobacco genome sequence and its comparison with those of tomato and potato.</title>
        <authorList>
            <person name="Sierro N."/>
            <person name="Battey J.N."/>
            <person name="Ouadi S."/>
            <person name="Bakaher N."/>
            <person name="Bovet L."/>
            <person name="Willig A."/>
            <person name="Goepfert S."/>
            <person name="Peitsch M.C."/>
            <person name="Ivanov N.V."/>
        </authorList>
    </citation>
    <scope>NUCLEOTIDE SEQUENCE [LARGE SCALE GENOMIC DNA]</scope>
</reference>
<dbReference type="AlphaFoldDB" id="A0A1S3ZXZ4"/>
<accession>A0A1S3ZXZ4</accession>
<gene>
    <name evidence="3" type="primary">LOC107791715</name>
</gene>
<feature type="compositionally biased region" description="Polar residues" evidence="1">
    <location>
        <begin position="142"/>
        <end position="156"/>
    </location>
</feature>
<reference evidence="3" key="2">
    <citation type="submission" date="2025-08" db="UniProtKB">
        <authorList>
            <consortium name="RefSeq"/>
        </authorList>
    </citation>
    <scope>IDENTIFICATION</scope>
    <source>
        <tissue evidence="3">Leaf</tissue>
    </source>
</reference>
<dbReference type="KEGG" id="nta:107791715"/>
<proteinExistence type="predicted"/>
<organism evidence="2 3">
    <name type="scientific">Nicotiana tabacum</name>
    <name type="common">Common tobacco</name>
    <dbReference type="NCBI Taxonomy" id="4097"/>
    <lineage>
        <taxon>Eukaryota</taxon>
        <taxon>Viridiplantae</taxon>
        <taxon>Streptophyta</taxon>
        <taxon>Embryophyta</taxon>
        <taxon>Tracheophyta</taxon>
        <taxon>Spermatophyta</taxon>
        <taxon>Magnoliopsida</taxon>
        <taxon>eudicotyledons</taxon>
        <taxon>Gunneridae</taxon>
        <taxon>Pentapetalae</taxon>
        <taxon>asterids</taxon>
        <taxon>lamiids</taxon>
        <taxon>Solanales</taxon>
        <taxon>Solanaceae</taxon>
        <taxon>Nicotianoideae</taxon>
        <taxon>Nicotianeae</taxon>
        <taxon>Nicotiana</taxon>
    </lineage>
</organism>
<dbReference type="OrthoDB" id="1305902at2759"/>
<dbReference type="Proteomes" id="UP000790787">
    <property type="component" value="Chromosome 21"/>
</dbReference>
<feature type="region of interest" description="Disordered" evidence="1">
    <location>
        <begin position="125"/>
        <end position="156"/>
    </location>
</feature>
<dbReference type="OMA" id="HECQATV"/>
<evidence type="ECO:0000313" key="3">
    <source>
        <dbReference type="RefSeq" id="XP_016469320.1"/>
    </source>
</evidence>
<dbReference type="RefSeq" id="XP_016469320.1">
    <property type="nucleotide sequence ID" value="XM_016613834.1"/>
</dbReference>
<dbReference type="GeneID" id="107791715"/>
<protein>
    <submittedName>
        <fullName evidence="3">Uncharacterized protein LOC107791715</fullName>
    </submittedName>
</protein>
<evidence type="ECO:0000313" key="2">
    <source>
        <dbReference type="Proteomes" id="UP000790787"/>
    </source>
</evidence>
<sequence length="364" mass="41015">MKKTPEEIVTLLNELSEDVEQWSTDQGDRRRSAGVQQVESSVAIQAQIATMAKDIKQLTIAQVQNQPQVGCDICGLGHPTHECQATVEEVNIVGNFKKCNYQRGGNFNSMGQIYRGISWSSSTGSLNSWQQQNPIAPVQGPSGFQTQQRQPYQPPHSNNSCLEDLIKAFINKSDEQLETQGTAIREKGTTIQNLERQMMQLAILLSERVSGTLPADTEKNPKETIKVMSLRSGKTLVEPKSKPRDEKEINSTKIAEEQKIGESLPKENVSIKDIDKKKVKNTVEERKNMPLLPFPQKIKREKLDKYFGKFLEMLKQLYVNIPFMEVLTQLPAYAKFLKGILSSKRKLEETKVVKLNAHCNASTK</sequence>
<keyword evidence="2" id="KW-1185">Reference proteome</keyword>
<dbReference type="PaxDb" id="4097-A0A1S3ZXZ4"/>
<name>A0A1S3ZXZ4_TOBAC</name>